<proteinExistence type="predicted"/>
<feature type="transmembrane region" description="Helical" evidence="2">
    <location>
        <begin position="110"/>
        <end position="129"/>
    </location>
</feature>
<dbReference type="InterPro" id="IPR035287">
    <property type="entry name" value="DUF5362"/>
</dbReference>
<organism evidence="3 4">
    <name type="scientific">Blastopirellula marina DSM 3645</name>
    <dbReference type="NCBI Taxonomy" id="314230"/>
    <lineage>
        <taxon>Bacteria</taxon>
        <taxon>Pseudomonadati</taxon>
        <taxon>Planctomycetota</taxon>
        <taxon>Planctomycetia</taxon>
        <taxon>Pirellulales</taxon>
        <taxon>Pirellulaceae</taxon>
        <taxon>Blastopirellula</taxon>
    </lineage>
</organism>
<evidence type="ECO:0000313" key="3">
    <source>
        <dbReference type="EMBL" id="EAQ82230.1"/>
    </source>
</evidence>
<dbReference type="RefSeq" id="WP_002650072.1">
    <property type="nucleotide sequence ID" value="NZ_AANZ01000002.1"/>
</dbReference>
<dbReference type="AlphaFoldDB" id="A3ZMQ4"/>
<accession>A3ZMQ4</accession>
<evidence type="ECO:0000256" key="2">
    <source>
        <dbReference type="SAM" id="Phobius"/>
    </source>
</evidence>
<reference evidence="3 4" key="1">
    <citation type="submission" date="2006-02" db="EMBL/GenBank/DDBJ databases">
        <authorList>
            <person name="Amann R."/>
            <person name="Ferriera S."/>
            <person name="Johnson J."/>
            <person name="Kravitz S."/>
            <person name="Halpern A."/>
            <person name="Remington K."/>
            <person name="Beeson K."/>
            <person name="Tran B."/>
            <person name="Rogers Y.-H."/>
            <person name="Friedman R."/>
            <person name="Venter J.C."/>
        </authorList>
    </citation>
    <scope>NUCLEOTIDE SEQUENCE [LARGE SCALE GENOMIC DNA]</scope>
    <source>
        <strain evidence="3 4">DSM 3645</strain>
    </source>
</reference>
<keyword evidence="2" id="KW-0472">Membrane</keyword>
<gene>
    <name evidence="3" type="ORF">DSM3645_00910</name>
</gene>
<comment type="caution">
    <text evidence="3">The sequence shown here is derived from an EMBL/GenBank/DDBJ whole genome shotgun (WGS) entry which is preliminary data.</text>
</comment>
<feature type="region of interest" description="Disordered" evidence="1">
    <location>
        <begin position="1"/>
        <end position="20"/>
    </location>
</feature>
<evidence type="ECO:0000256" key="1">
    <source>
        <dbReference type="SAM" id="MobiDB-lite"/>
    </source>
</evidence>
<evidence type="ECO:0000313" key="4">
    <source>
        <dbReference type="Proteomes" id="UP000004358"/>
    </source>
</evidence>
<dbReference type="Proteomes" id="UP000004358">
    <property type="component" value="Unassembled WGS sequence"/>
</dbReference>
<sequence>MQPNRSADLSSPTAPEPCSIDEESHEHFRHIRPLVRLISKANLIAILLILLGGIYCVSIVGLVIGWAPIRLGLQIRKLTQQFDDAFQAKDAICTQTLLAEIDRLVRIGDLVLKTLTVIAIAAVCVACWLSA</sequence>
<feature type="transmembrane region" description="Helical" evidence="2">
    <location>
        <begin position="43"/>
        <end position="67"/>
    </location>
</feature>
<keyword evidence="2" id="KW-0812">Transmembrane</keyword>
<dbReference type="STRING" id="314230.DSM3645_00910"/>
<name>A3ZMQ4_9BACT</name>
<dbReference type="Pfam" id="PF17319">
    <property type="entry name" value="DUF5362"/>
    <property type="match status" value="1"/>
</dbReference>
<protein>
    <submittedName>
        <fullName evidence="3">Uncharacterized protein</fullName>
    </submittedName>
</protein>
<feature type="compositionally biased region" description="Polar residues" evidence="1">
    <location>
        <begin position="1"/>
        <end position="13"/>
    </location>
</feature>
<keyword evidence="2" id="KW-1133">Transmembrane helix</keyword>
<dbReference type="HOGENOM" id="CLU_1923522_0_0_0"/>
<dbReference type="EMBL" id="AANZ01000002">
    <property type="protein sequence ID" value="EAQ82230.1"/>
    <property type="molecule type" value="Genomic_DNA"/>
</dbReference>